<evidence type="ECO:0000313" key="3">
    <source>
        <dbReference type="Proteomes" id="UP001368500"/>
    </source>
</evidence>
<dbReference type="Gene3D" id="2.60.120.260">
    <property type="entry name" value="Galactose-binding domain-like"/>
    <property type="match status" value="1"/>
</dbReference>
<gene>
    <name evidence="2" type="ORF">AACH11_16740</name>
</gene>
<protein>
    <recommendedName>
        <fullName evidence="4">PEP-CTERM sorting domain-containing protein</fullName>
    </recommendedName>
</protein>
<keyword evidence="3" id="KW-1185">Reference proteome</keyword>
<dbReference type="RefSeq" id="WP_341375394.1">
    <property type="nucleotide sequence ID" value="NZ_JBBUTF010000015.1"/>
</dbReference>
<dbReference type="EMBL" id="JBBUTF010000015">
    <property type="protein sequence ID" value="MEK8027613.1"/>
    <property type="molecule type" value="Genomic_DNA"/>
</dbReference>
<comment type="caution">
    <text evidence="2">The sequence shown here is derived from an EMBL/GenBank/DDBJ whole genome shotgun (WGS) entry which is preliminary data.</text>
</comment>
<evidence type="ECO:0000256" key="1">
    <source>
        <dbReference type="SAM" id="MobiDB-lite"/>
    </source>
</evidence>
<dbReference type="Proteomes" id="UP001368500">
    <property type="component" value="Unassembled WGS sequence"/>
</dbReference>
<feature type="region of interest" description="Disordered" evidence="1">
    <location>
        <begin position="1"/>
        <end position="33"/>
    </location>
</feature>
<evidence type="ECO:0000313" key="2">
    <source>
        <dbReference type="EMBL" id="MEK8027613.1"/>
    </source>
</evidence>
<sequence length="278" mass="28621">MPDRQTEPHTAPHTDTHRPCEARSGGTAALGPPLVRPTVGRGLRLLAGVLAATAPWTASALLVTNGSFEQIADAPARVTDNLSGWTTASGYTFVSSSTMLGLATGGIFGAGGPVHLIAASISPDGGNFLATDTDYYNFGPLLTRLDGLEPGQSYALSFWQAMGKQDLAGDVQAVAGHWTIGLDDAVLGHSAQVYATADNGYFSGWMLQTLRFEATAPSEMLSFLAVGSGTGLPPFVLLDGVRVAAIPVPDSLALAGLALLLAGVTAAVRRPRPARSPA</sequence>
<feature type="compositionally biased region" description="Basic and acidic residues" evidence="1">
    <location>
        <begin position="1"/>
        <end position="21"/>
    </location>
</feature>
<name>A0ABU9BGB7_9BURK</name>
<organism evidence="2 3">
    <name type="scientific">Pseudaquabacterium rugosum</name>
    <dbReference type="NCBI Taxonomy" id="2984194"/>
    <lineage>
        <taxon>Bacteria</taxon>
        <taxon>Pseudomonadati</taxon>
        <taxon>Pseudomonadota</taxon>
        <taxon>Betaproteobacteria</taxon>
        <taxon>Burkholderiales</taxon>
        <taxon>Sphaerotilaceae</taxon>
        <taxon>Pseudaquabacterium</taxon>
    </lineage>
</organism>
<proteinExistence type="predicted"/>
<reference evidence="2 3" key="1">
    <citation type="submission" date="2024-04" db="EMBL/GenBank/DDBJ databases">
        <title>Novel species of the genus Ideonella isolated from streams.</title>
        <authorList>
            <person name="Lu H."/>
        </authorList>
    </citation>
    <scope>NUCLEOTIDE SEQUENCE [LARGE SCALE GENOMIC DNA]</scope>
    <source>
        <strain evidence="2 3">BYS139W</strain>
    </source>
</reference>
<evidence type="ECO:0008006" key="4">
    <source>
        <dbReference type="Google" id="ProtNLM"/>
    </source>
</evidence>
<accession>A0ABU9BGB7</accession>